<keyword evidence="6 14" id="KW-0808">Transferase</keyword>
<dbReference type="Proteomes" id="UP000571817">
    <property type="component" value="Unassembled WGS sequence"/>
</dbReference>
<comment type="pathway">
    <text evidence="2">Protein modification; protein glycosylation.</text>
</comment>
<dbReference type="PANTHER" id="PTHR10859">
    <property type="entry name" value="GLYCOSYL TRANSFERASE"/>
    <property type="match status" value="1"/>
</dbReference>
<dbReference type="CDD" id="cd04188">
    <property type="entry name" value="DPG_synthase"/>
    <property type="match status" value="1"/>
</dbReference>
<evidence type="ECO:0000256" key="2">
    <source>
        <dbReference type="ARBA" id="ARBA00004922"/>
    </source>
</evidence>
<dbReference type="PANTHER" id="PTHR10859:SF91">
    <property type="entry name" value="DOLICHYL-PHOSPHATE BETA-GLUCOSYLTRANSFERASE"/>
    <property type="match status" value="1"/>
</dbReference>
<dbReference type="EC" id="2.4.1.117" evidence="4"/>
<evidence type="ECO:0000259" key="13">
    <source>
        <dbReference type="Pfam" id="PF00535"/>
    </source>
</evidence>
<gene>
    <name evidence="14" type="ORF">HNR15_003111</name>
</gene>
<keyword evidence="8" id="KW-0256">Endoplasmic reticulum</keyword>
<keyword evidence="10" id="KW-1133">Transmembrane helix</keyword>
<dbReference type="InterPro" id="IPR001173">
    <property type="entry name" value="Glyco_trans_2-like"/>
</dbReference>
<dbReference type="GO" id="GO:0006487">
    <property type="term" value="P:protein N-linked glycosylation"/>
    <property type="evidence" value="ECO:0007669"/>
    <property type="project" value="TreeGrafter"/>
</dbReference>
<evidence type="ECO:0000256" key="7">
    <source>
        <dbReference type="ARBA" id="ARBA00022692"/>
    </source>
</evidence>
<evidence type="ECO:0000256" key="1">
    <source>
        <dbReference type="ARBA" id="ARBA00004389"/>
    </source>
</evidence>
<dbReference type="Gene3D" id="3.90.550.10">
    <property type="entry name" value="Spore Coat Polysaccharide Biosynthesis Protein SpsA, Chain A"/>
    <property type="match status" value="1"/>
</dbReference>
<comment type="catalytic activity">
    <reaction evidence="12">
        <text>a di-trans,poly-cis-dolichyl phosphate + UDP-alpha-D-glucose = a di-trans,poly-cis-dolichyl beta-D-glucosyl phosphate + UDP</text>
        <dbReference type="Rhea" id="RHEA:15401"/>
        <dbReference type="Rhea" id="RHEA-COMP:19498"/>
        <dbReference type="Rhea" id="RHEA-COMP:19502"/>
        <dbReference type="ChEBI" id="CHEBI:57525"/>
        <dbReference type="ChEBI" id="CHEBI:57683"/>
        <dbReference type="ChEBI" id="CHEBI:58223"/>
        <dbReference type="ChEBI" id="CHEBI:58885"/>
        <dbReference type="EC" id="2.4.1.117"/>
    </reaction>
    <physiologicalReaction direction="left-to-right" evidence="12">
        <dbReference type="Rhea" id="RHEA:15402"/>
    </physiologicalReaction>
</comment>
<keyword evidence="7" id="KW-0812">Transmembrane</keyword>
<dbReference type="SUPFAM" id="SSF53448">
    <property type="entry name" value="Nucleotide-diphospho-sugar transferases"/>
    <property type="match status" value="1"/>
</dbReference>
<proteinExistence type="inferred from homology"/>
<dbReference type="InterPro" id="IPR035518">
    <property type="entry name" value="DPG_synthase"/>
</dbReference>
<dbReference type="GO" id="GO:0004581">
    <property type="term" value="F:dolichyl-phosphate beta-glucosyltransferase activity"/>
    <property type="evidence" value="ECO:0007669"/>
    <property type="project" value="UniProtKB-EC"/>
</dbReference>
<feature type="domain" description="Glycosyltransferase 2-like" evidence="13">
    <location>
        <begin position="37"/>
        <end position="203"/>
    </location>
</feature>
<comment type="similarity">
    <text evidence="3">Belongs to the glycosyltransferase 2 family.</text>
</comment>
<evidence type="ECO:0000256" key="11">
    <source>
        <dbReference type="ARBA" id="ARBA00023136"/>
    </source>
</evidence>
<protein>
    <recommendedName>
        <fullName evidence="4">dolichyl-phosphate beta-glucosyltransferase</fullName>
        <ecNumber evidence="4">2.4.1.117</ecNumber>
    </recommendedName>
</protein>
<dbReference type="AlphaFoldDB" id="A0A853DH91"/>
<organism evidence="14 15">
    <name type="scientific">Allobranchiibius huperziae</name>
    <dbReference type="NCBI Taxonomy" id="1874116"/>
    <lineage>
        <taxon>Bacteria</taxon>
        <taxon>Bacillati</taxon>
        <taxon>Actinomycetota</taxon>
        <taxon>Actinomycetes</taxon>
        <taxon>Micrococcales</taxon>
        <taxon>Dermacoccaceae</taxon>
        <taxon>Allobranchiibius</taxon>
    </lineage>
</organism>
<keyword evidence="15" id="KW-1185">Reference proteome</keyword>
<sequence length="296" mass="32705">MYKDDRDEADTAMTTFISEHSTRQRNSAGLPTTVLDVVIPVHNEQESLAACVETVHGYLQEHFPYAFRITVADNASTDATLAVGRRLEQELVGVRAFHLDQKGRGRALRASWSMSDALVLAYMDVDLSTDLDALAPLVASLMSGHSDLAIGSRLAHGAHVVRGFRRDVISRGYNRLLRVSLRAGFTDAQCGFKAIRADVARELLPLVQDDSWFFDTELLVLAERAGLRIHEVPVDWYDDPDSRVDVVSTAIDDLRGVRRMRRGRAADDTRLAGIKARMGRGRVSLPGLDEPLPQAG</sequence>
<reference evidence="14 15" key="1">
    <citation type="submission" date="2020-07" db="EMBL/GenBank/DDBJ databases">
        <title>Sequencing the genomes of 1000 actinobacteria strains.</title>
        <authorList>
            <person name="Klenk H.-P."/>
        </authorList>
    </citation>
    <scope>NUCLEOTIDE SEQUENCE [LARGE SCALE GENOMIC DNA]</scope>
    <source>
        <strain evidence="14 15">DSM 29531</strain>
    </source>
</reference>
<comment type="caution">
    <text evidence="14">The sequence shown here is derived from an EMBL/GenBank/DDBJ whole genome shotgun (WGS) entry which is preliminary data.</text>
</comment>
<evidence type="ECO:0000256" key="4">
    <source>
        <dbReference type="ARBA" id="ARBA00012583"/>
    </source>
</evidence>
<keyword evidence="11" id="KW-0472">Membrane</keyword>
<dbReference type="Pfam" id="PF00535">
    <property type="entry name" value="Glycos_transf_2"/>
    <property type="match status" value="1"/>
</dbReference>
<evidence type="ECO:0000256" key="8">
    <source>
        <dbReference type="ARBA" id="ARBA00022824"/>
    </source>
</evidence>
<evidence type="ECO:0000256" key="6">
    <source>
        <dbReference type="ARBA" id="ARBA00022679"/>
    </source>
</evidence>
<evidence type="ECO:0000256" key="5">
    <source>
        <dbReference type="ARBA" id="ARBA00022676"/>
    </source>
</evidence>
<evidence type="ECO:0000313" key="14">
    <source>
        <dbReference type="EMBL" id="NYJ76148.1"/>
    </source>
</evidence>
<dbReference type="EMBL" id="JACCFW010000001">
    <property type="protein sequence ID" value="NYJ76148.1"/>
    <property type="molecule type" value="Genomic_DNA"/>
</dbReference>
<accession>A0A853DH91</accession>
<evidence type="ECO:0000256" key="3">
    <source>
        <dbReference type="ARBA" id="ARBA00006739"/>
    </source>
</evidence>
<evidence type="ECO:0000256" key="12">
    <source>
        <dbReference type="ARBA" id="ARBA00045097"/>
    </source>
</evidence>
<keyword evidence="5" id="KW-0328">Glycosyltransferase</keyword>
<evidence type="ECO:0000256" key="9">
    <source>
        <dbReference type="ARBA" id="ARBA00022968"/>
    </source>
</evidence>
<keyword evidence="9" id="KW-0735">Signal-anchor</keyword>
<dbReference type="InterPro" id="IPR029044">
    <property type="entry name" value="Nucleotide-diphossugar_trans"/>
</dbReference>
<comment type="subcellular location">
    <subcellularLocation>
        <location evidence="1">Endoplasmic reticulum membrane</location>
        <topology evidence="1">Single-pass membrane protein</topology>
    </subcellularLocation>
</comment>
<name>A0A853DH91_9MICO</name>
<evidence type="ECO:0000256" key="10">
    <source>
        <dbReference type="ARBA" id="ARBA00022989"/>
    </source>
</evidence>
<evidence type="ECO:0000313" key="15">
    <source>
        <dbReference type="Proteomes" id="UP000571817"/>
    </source>
</evidence>